<gene>
    <name evidence="1" type="ORF">BDW42DRAFT_129025</name>
</gene>
<proteinExistence type="predicted"/>
<dbReference type="EMBL" id="KZ559562">
    <property type="protein sequence ID" value="PLN79316.1"/>
    <property type="molecule type" value="Genomic_DNA"/>
</dbReference>
<dbReference type="AlphaFoldDB" id="A0A2J5HPY9"/>
<reference evidence="2" key="1">
    <citation type="submission" date="2017-12" db="EMBL/GenBank/DDBJ databases">
        <authorList>
            <consortium name="DOE Joint Genome Institute"/>
            <person name="Mondo S.J."/>
            <person name="Kjaerbolling I."/>
            <person name="Vesth T.C."/>
            <person name="Frisvad J.C."/>
            <person name="Nybo J.L."/>
            <person name="Theobald S."/>
            <person name="Kuo A."/>
            <person name="Bowyer P."/>
            <person name="Matsuda Y."/>
            <person name="Lyhne E.K."/>
            <person name="Kogle M.E."/>
            <person name="Clum A."/>
            <person name="Lipzen A."/>
            <person name="Salamov A."/>
            <person name="Ngan C.Y."/>
            <person name="Daum C."/>
            <person name="Chiniquy J."/>
            <person name="Barry K."/>
            <person name="LaButti K."/>
            <person name="Haridas S."/>
            <person name="Simmons B.A."/>
            <person name="Magnuson J.K."/>
            <person name="Mortensen U.H."/>
            <person name="Larsen T.O."/>
            <person name="Grigoriev I.V."/>
            <person name="Baker S.E."/>
            <person name="Andersen M.R."/>
            <person name="Nordberg H.P."/>
            <person name="Cantor M.N."/>
            <person name="Hua S.X."/>
        </authorList>
    </citation>
    <scope>NUCLEOTIDE SEQUENCE [LARGE SCALE GENOMIC DNA]</scope>
    <source>
        <strain evidence="2">IBT 19404</strain>
    </source>
</reference>
<dbReference type="Proteomes" id="UP000235023">
    <property type="component" value="Unassembled WGS sequence"/>
</dbReference>
<protein>
    <submittedName>
        <fullName evidence="1">Uncharacterized protein</fullName>
    </submittedName>
</protein>
<dbReference type="OrthoDB" id="3508621at2759"/>
<name>A0A2J5HPY9_9EURO</name>
<keyword evidence="2" id="KW-1185">Reference proteome</keyword>
<accession>A0A2J5HPY9</accession>
<evidence type="ECO:0000313" key="1">
    <source>
        <dbReference type="EMBL" id="PLN79316.1"/>
    </source>
</evidence>
<organism evidence="1 2">
    <name type="scientific">Aspergillus taichungensis</name>
    <dbReference type="NCBI Taxonomy" id="482145"/>
    <lineage>
        <taxon>Eukaryota</taxon>
        <taxon>Fungi</taxon>
        <taxon>Dikarya</taxon>
        <taxon>Ascomycota</taxon>
        <taxon>Pezizomycotina</taxon>
        <taxon>Eurotiomycetes</taxon>
        <taxon>Eurotiomycetidae</taxon>
        <taxon>Eurotiales</taxon>
        <taxon>Aspergillaceae</taxon>
        <taxon>Aspergillus</taxon>
        <taxon>Aspergillus subgen. Circumdati</taxon>
    </lineage>
</organism>
<evidence type="ECO:0000313" key="2">
    <source>
        <dbReference type="Proteomes" id="UP000235023"/>
    </source>
</evidence>
<sequence length="117" mass="13592">MYLVARFTTRGASIAYTAITDGQVQHAVSYEIAALLECKKRQRVFHTPAIEIQETSQVIAWILKHPDTSLQRIIISQDGNEIYLTFPEFDQFWLRYIQDGRLDKAGHMTEKVWSMED</sequence>